<gene>
    <name evidence="3" type="ORF">BU16DRAFT_461771</name>
</gene>
<dbReference type="Pfam" id="PF00856">
    <property type="entry name" value="SET"/>
    <property type="match status" value="1"/>
</dbReference>
<proteinExistence type="predicted"/>
<keyword evidence="4" id="KW-1185">Reference proteome</keyword>
<feature type="region of interest" description="Disordered" evidence="1">
    <location>
        <begin position="1"/>
        <end position="34"/>
    </location>
</feature>
<dbReference type="InterPro" id="IPR046341">
    <property type="entry name" value="SET_dom_sf"/>
</dbReference>
<dbReference type="PROSITE" id="PS50280">
    <property type="entry name" value="SET"/>
    <property type="match status" value="1"/>
</dbReference>
<evidence type="ECO:0000313" key="4">
    <source>
        <dbReference type="Proteomes" id="UP000799750"/>
    </source>
</evidence>
<evidence type="ECO:0000256" key="1">
    <source>
        <dbReference type="SAM" id="MobiDB-lite"/>
    </source>
</evidence>
<sequence length="223" mass="23914">MGPKTSTSKKDSKVSKRGFKSSKTSSTAVLPKGWPSDTTYIGRPAYSKQLTPEVLTALNTPATTSATTTIKSAAPYSNVRITPISSPTHPAHNQHGLFATRNLQPDTLILPYLGYAHGKADEDPASDYDLSLHRELAIGVDATKMGNEARFINDYRGVGLGPNAEFREVWLDVGGGAVEKVIAVYVLSAGKSGKGTRARGIKSGEEILVSYGKGFWEERKGDD</sequence>
<reference evidence="3" key="1">
    <citation type="journal article" date="2020" name="Stud. Mycol.">
        <title>101 Dothideomycetes genomes: a test case for predicting lifestyles and emergence of pathogens.</title>
        <authorList>
            <person name="Haridas S."/>
            <person name="Albert R."/>
            <person name="Binder M."/>
            <person name="Bloem J."/>
            <person name="Labutti K."/>
            <person name="Salamov A."/>
            <person name="Andreopoulos B."/>
            <person name="Baker S."/>
            <person name="Barry K."/>
            <person name="Bills G."/>
            <person name="Bluhm B."/>
            <person name="Cannon C."/>
            <person name="Castanera R."/>
            <person name="Culley D."/>
            <person name="Daum C."/>
            <person name="Ezra D."/>
            <person name="Gonzalez J."/>
            <person name="Henrissat B."/>
            <person name="Kuo A."/>
            <person name="Liang C."/>
            <person name="Lipzen A."/>
            <person name="Lutzoni F."/>
            <person name="Magnuson J."/>
            <person name="Mondo S."/>
            <person name="Nolan M."/>
            <person name="Ohm R."/>
            <person name="Pangilinan J."/>
            <person name="Park H.-J."/>
            <person name="Ramirez L."/>
            <person name="Alfaro M."/>
            <person name="Sun H."/>
            <person name="Tritt A."/>
            <person name="Yoshinaga Y."/>
            <person name="Zwiers L.-H."/>
            <person name="Turgeon B."/>
            <person name="Goodwin S."/>
            <person name="Spatafora J."/>
            <person name="Crous P."/>
            <person name="Grigoriev I."/>
        </authorList>
    </citation>
    <scope>NUCLEOTIDE SEQUENCE</scope>
    <source>
        <strain evidence="3">CBS 269.34</strain>
    </source>
</reference>
<dbReference type="OrthoDB" id="5792673at2759"/>
<dbReference type="Gene3D" id="2.170.270.10">
    <property type="entry name" value="SET domain"/>
    <property type="match status" value="1"/>
</dbReference>
<protein>
    <recommendedName>
        <fullName evidence="2">SET domain-containing protein</fullName>
    </recommendedName>
</protein>
<name>A0A6A6QSQ0_9PEZI</name>
<dbReference type="SUPFAM" id="SSF82199">
    <property type="entry name" value="SET domain"/>
    <property type="match status" value="1"/>
</dbReference>
<evidence type="ECO:0000259" key="2">
    <source>
        <dbReference type="PROSITE" id="PS50280"/>
    </source>
</evidence>
<dbReference type="Proteomes" id="UP000799750">
    <property type="component" value="Unassembled WGS sequence"/>
</dbReference>
<evidence type="ECO:0000313" key="3">
    <source>
        <dbReference type="EMBL" id="KAF2495142.1"/>
    </source>
</evidence>
<accession>A0A6A6QSQ0</accession>
<dbReference type="EMBL" id="MU004189">
    <property type="protein sequence ID" value="KAF2495142.1"/>
    <property type="molecule type" value="Genomic_DNA"/>
</dbReference>
<organism evidence="3 4">
    <name type="scientific">Lophium mytilinum</name>
    <dbReference type="NCBI Taxonomy" id="390894"/>
    <lineage>
        <taxon>Eukaryota</taxon>
        <taxon>Fungi</taxon>
        <taxon>Dikarya</taxon>
        <taxon>Ascomycota</taxon>
        <taxon>Pezizomycotina</taxon>
        <taxon>Dothideomycetes</taxon>
        <taxon>Pleosporomycetidae</taxon>
        <taxon>Mytilinidiales</taxon>
        <taxon>Mytilinidiaceae</taxon>
        <taxon>Lophium</taxon>
    </lineage>
</organism>
<dbReference type="InterPro" id="IPR001214">
    <property type="entry name" value="SET_dom"/>
</dbReference>
<dbReference type="AlphaFoldDB" id="A0A6A6QSQ0"/>
<feature type="domain" description="SET" evidence="2">
    <location>
        <begin position="77"/>
        <end position="212"/>
    </location>
</feature>